<dbReference type="InterPro" id="IPR016039">
    <property type="entry name" value="Thiolase-like"/>
</dbReference>
<evidence type="ECO:0000256" key="1">
    <source>
        <dbReference type="ARBA" id="ARBA00008467"/>
    </source>
</evidence>
<evidence type="ECO:0000256" key="2">
    <source>
        <dbReference type="ARBA" id="ARBA00022679"/>
    </source>
</evidence>
<protein>
    <submittedName>
        <fullName evidence="5">3-oxoacyl-[acyl-carrier-protein] synthase II</fullName>
    </submittedName>
</protein>
<evidence type="ECO:0000313" key="6">
    <source>
        <dbReference type="Proteomes" id="UP000295416"/>
    </source>
</evidence>
<dbReference type="InterPro" id="IPR000794">
    <property type="entry name" value="Beta-ketoacyl_synthase"/>
</dbReference>
<feature type="domain" description="Ketosynthase family 3 (KS3)" evidence="4">
    <location>
        <begin position="5"/>
        <end position="413"/>
    </location>
</feature>
<dbReference type="GO" id="GO:0006633">
    <property type="term" value="P:fatty acid biosynthetic process"/>
    <property type="evidence" value="ECO:0007669"/>
    <property type="project" value="TreeGrafter"/>
</dbReference>
<dbReference type="PANTHER" id="PTHR11712">
    <property type="entry name" value="POLYKETIDE SYNTHASE-RELATED"/>
    <property type="match status" value="1"/>
</dbReference>
<name>A0A4R2P6Y3_9BACL</name>
<comment type="similarity">
    <text evidence="1 3">Belongs to the thiolase-like superfamily. Beta-ketoacyl-ACP synthases family.</text>
</comment>
<dbReference type="NCBIfam" id="NF005589">
    <property type="entry name" value="PRK07314.1"/>
    <property type="match status" value="1"/>
</dbReference>
<evidence type="ECO:0000259" key="4">
    <source>
        <dbReference type="PROSITE" id="PS52004"/>
    </source>
</evidence>
<comment type="caution">
    <text evidence="5">The sequence shown here is derived from an EMBL/GenBank/DDBJ whole genome shotgun (WGS) entry which is preliminary data.</text>
</comment>
<dbReference type="InterPro" id="IPR014031">
    <property type="entry name" value="Ketoacyl_synth_C"/>
</dbReference>
<dbReference type="Gene3D" id="3.40.47.10">
    <property type="match status" value="1"/>
</dbReference>
<sequence>MTVTKSRVVVTGIGAITPFGIGVPRFWDALLKGQSAIQETNRSEWRKWTPAAAQIPEFDPLDHLSKKQVKNTDRFTQLALIAAAEAVSDAGLPEDWPPPHRMGISVGTAYGGVNTLGEGAGDLAINSVKRMSPRLLSKSIPNAAASALAMQHKIQGPVMTYTTACAASANAIGEAMYWLERGEVDLVLAGGAEYLFSPVVLSGLRSAGAIATSGPDDKSAWSRPFDLNRNGMVAGEGSAIMVLESYERALARGAKIYGELTGYGASNDAYHETAPHPNGEGAAIAINRALETAGLAAKDIDYINAHATATPAGDKAESIALQEVFGDLLTDIPVNSIKGAIGHLLGSAGAIESISCLMSLQTGLIPPTLHCPDPDPIAPANLVLNQAVRHEMTNVLTNSFGFGGQNGALIWRRVV</sequence>
<dbReference type="Pfam" id="PF00109">
    <property type="entry name" value="ketoacyl-synt"/>
    <property type="match status" value="1"/>
</dbReference>
<evidence type="ECO:0000313" key="5">
    <source>
        <dbReference type="EMBL" id="TCP29924.1"/>
    </source>
</evidence>
<accession>A0A4R2P6Y3</accession>
<dbReference type="CDD" id="cd00834">
    <property type="entry name" value="KAS_I_II"/>
    <property type="match status" value="1"/>
</dbReference>
<keyword evidence="2 3" id="KW-0808">Transferase</keyword>
<dbReference type="OrthoDB" id="9808669at2"/>
<dbReference type="InterPro" id="IPR014030">
    <property type="entry name" value="Ketoacyl_synth_N"/>
</dbReference>
<keyword evidence="6" id="KW-1185">Reference proteome</keyword>
<dbReference type="PANTHER" id="PTHR11712:SF336">
    <property type="entry name" value="3-OXOACYL-[ACYL-CARRIER-PROTEIN] SYNTHASE, MITOCHONDRIAL"/>
    <property type="match status" value="1"/>
</dbReference>
<proteinExistence type="inferred from homology"/>
<dbReference type="InterPro" id="IPR020841">
    <property type="entry name" value="PKS_Beta-ketoAc_synthase_dom"/>
</dbReference>
<gene>
    <name evidence="5" type="ORF">EV207_10718</name>
</gene>
<dbReference type="PROSITE" id="PS52004">
    <property type="entry name" value="KS3_2"/>
    <property type="match status" value="1"/>
</dbReference>
<dbReference type="SUPFAM" id="SSF53901">
    <property type="entry name" value="Thiolase-like"/>
    <property type="match status" value="2"/>
</dbReference>
<evidence type="ECO:0000256" key="3">
    <source>
        <dbReference type="RuleBase" id="RU003694"/>
    </source>
</evidence>
<organism evidence="5 6">
    <name type="scientific">Scopulibacillus darangshiensis</name>
    <dbReference type="NCBI Taxonomy" id="442528"/>
    <lineage>
        <taxon>Bacteria</taxon>
        <taxon>Bacillati</taxon>
        <taxon>Bacillota</taxon>
        <taxon>Bacilli</taxon>
        <taxon>Bacillales</taxon>
        <taxon>Sporolactobacillaceae</taxon>
        <taxon>Scopulibacillus</taxon>
    </lineage>
</organism>
<dbReference type="Proteomes" id="UP000295416">
    <property type="component" value="Unassembled WGS sequence"/>
</dbReference>
<dbReference type="Pfam" id="PF02801">
    <property type="entry name" value="Ketoacyl-synt_C"/>
    <property type="match status" value="1"/>
</dbReference>
<dbReference type="SMART" id="SM00825">
    <property type="entry name" value="PKS_KS"/>
    <property type="match status" value="1"/>
</dbReference>
<dbReference type="GO" id="GO:0004315">
    <property type="term" value="F:3-oxoacyl-[acyl-carrier-protein] synthase activity"/>
    <property type="evidence" value="ECO:0007669"/>
    <property type="project" value="TreeGrafter"/>
</dbReference>
<dbReference type="AlphaFoldDB" id="A0A4R2P6Y3"/>
<dbReference type="RefSeq" id="WP_132745008.1">
    <property type="nucleotide sequence ID" value="NZ_SLXK01000007.1"/>
</dbReference>
<reference evidence="5 6" key="1">
    <citation type="submission" date="2019-03" db="EMBL/GenBank/DDBJ databases">
        <title>Genomic Encyclopedia of Type Strains, Phase IV (KMG-IV): sequencing the most valuable type-strain genomes for metagenomic binning, comparative biology and taxonomic classification.</title>
        <authorList>
            <person name="Goeker M."/>
        </authorList>
    </citation>
    <scope>NUCLEOTIDE SEQUENCE [LARGE SCALE GENOMIC DNA]</scope>
    <source>
        <strain evidence="5 6">DSM 19377</strain>
    </source>
</reference>
<dbReference type="EMBL" id="SLXK01000007">
    <property type="protein sequence ID" value="TCP29924.1"/>
    <property type="molecule type" value="Genomic_DNA"/>
</dbReference>